<dbReference type="Pfam" id="PF06228">
    <property type="entry name" value="ChuX_HutX"/>
    <property type="match status" value="1"/>
</dbReference>
<evidence type="ECO:0000313" key="2">
    <source>
        <dbReference type="Proteomes" id="UP001597059"/>
    </source>
</evidence>
<dbReference type="SUPFAM" id="SSF144064">
    <property type="entry name" value="Heme iron utilization protein-like"/>
    <property type="match status" value="1"/>
</dbReference>
<sequence length="131" mass="14622">MDANTSSHPYLPADQAESLLSDIATWGNTTTIIIHGGSVFEFKGDFPEGKNAQGYYNLKGKTGFEGHLKLDTLDRIELITKLHRGRLSHAFSFIKDDEAVFKIFLGRDADGNLIEPQVARFHQLEETAKND</sequence>
<dbReference type="RefSeq" id="WP_377368553.1">
    <property type="nucleotide sequence ID" value="NZ_JBHTMN010000014.1"/>
</dbReference>
<dbReference type="NCBIfam" id="TIGR04108">
    <property type="entry name" value="HutX"/>
    <property type="match status" value="1"/>
</dbReference>
<accession>A0ABW4B318</accession>
<dbReference type="InterPro" id="IPR053733">
    <property type="entry name" value="Heme_Transport_Util_sf"/>
</dbReference>
<reference evidence="2" key="1">
    <citation type="journal article" date="2019" name="Int. J. Syst. Evol. Microbiol.">
        <title>The Global Catalogue of Microorganisms (GCM) 10K type strain sequencing project: providing services to taxonomists for standard genome sequencing and annotation.</title>
        <authorList>
            <consortium name="The Broad Institute Genomics Platform"/>
            <consortium name="The Broad Institute Genome Sequencing Center for Infectious Disease"/>
            <person name="Wu L."/>
            <person name="Ma J."/>
        </authorList>
    </citation>
    <scope>NUCLEOTIDE SEQUENCE [LARGE SCALE GENOMIC DNA]</scope>
    <source>
        <strain evidence="2">JCM 30774</strain>
    </source>
</reference>
<keyword evidence="2" id="KW-1185">Reference proteome</keyword>
<comment type="caution">
    <text evidence="1">The sequence shown here is derived from an EMBL/GenBank/DDBJ whole genome shotgun (WGS) entry which is preliminary data.</text>
</comment>
<dbReference type="InterPro" id="IPR010413">
    <property type="entry name" value="HutX-like"/>
</dbReference>
<dbReference type="EMBL" id="JBHTMN010000014">
    <property type="protein sequence ID" value="MFD1384387.1"/>
    <property type="molecule type" value="Genomic_DNA"/>
</dbReference>
<proteinExistence type="predicted"/>
<protein>
    <submittedName>
        <fullName evidence="1">Heme utilization cystosolic carrier protein HutX</fullName>
    </submittedName>
</protein>
<dbReference type="Proteomes" id="UP001597059">
    <property type="component" value="Unassembled WGS sequence"/>
</dbReference>
<evidence type="ECO:0000313" key="1">
    <source>
        <dbReference type="EMBL" id="MFD1384387.1"/>
    </source>
</evidence>
<gene>
    <name evidence="1" type="primary">hutX</name>
    <name evidence="1" type="ORF">ACFQ45_13490</name>
</gene>
<dbReference type="Gene3D" id="3.40.1570.10">
    <property type="entry name" value="HemS/ChuS/ChuX like domains"/>
    <property type="match status" value="1"/>
</dbReference>
<name>A0ABW4B318_9GAMM</name>
<organism evidence="1 2">
    <name type="scientific">Rhodanobacter aciditrophus</name>
    <dbReference type="NCBI Taxonomy" id="1623218"/>
    <lineage>
        <taxon>Bacteria</taxon>
        <taxon>Pseudomonadati</taxon>
        <taxon>Pseudomonadota</taxon>
        <taxon>Gammaproteobacteria</taxon>
        <taxon>Lysobacterales</taxon>
        <taxon>Rhodanobacteraceae</taxon>
        <taxon>Rhodanobacter</taxon>
    </lineage>
</organism>